<keyword evidence="6" id="KW-1185">Reference proteome</keyword>
<evidence type="ECO:0000259" key="4">
    <source>
        <dbReference type="Pfam" id="PF01370"/>
    </source>
</evidence>
<feature type="domain" description="NAD-dependent epimerase/dehydratase" evidence="4">
    <location>
        <begin position="51"/>
        <end position="301"/>
    </location>
</feature>
<dbReference type="InterPro" id="IPR050425">
    <property type="entry name" value="NAD(P)_dehydrat-like"/>
</dbReference>
<reference evidence="5 6" key="1">
    <citation type="journal article" date="2024" name="IMA Fungus">
        <title>IMA Genome - F19 : A genome assembly and annotation guide to empower mycologists, including annotated draft genome sequences of Ceratocystis pirilliformis, Diaporthe australafricana, Fusarium ophioides, Paecilomyces lecythidis, and Sporothrix stenoceras.</title>
        <authorList>
            <person name="Aylward J."/>
            <person name="Wilson A.M."/>
            <person name="Visagie C.M."/>
            <person name="Spraker J."/>
            <person name="Barnes I."/>
            <person name="Buitendag C."/>
            <person name="Ceriani C."/>
            <person name="Del Mar Angel L."/>
            <person name="du Plessis D."/>
            <person name="Fuchs T."/>
            <person name="Gasser K."/>
            <person name="Kramer D."/>
            <person name="Li W."/>
            <person name="Munsamy K."/>
            <person name="Piso A."/>
            <person name="Price J.L."/>
            <person name="Sonnekus B."/>
            <person name="Thomas C."/>
            <person name="van der Nest A."/>
            <person name="van Dijk A."/>
            <person name="van Heerden A."/>
            <person name="van Vuuren N."/>
            <person name="Yilmaz N."/>
            <person name="Duong T.A."/>
            <person name="van der Merwe N.A."/>
            <person name="Wingfield M.J."/>
            <person name="Wingfield B.D."/>
        </authorList>
    </citation>
    <scope>NUCLEOTIDE SEQUENCE [LARGE SCALE GENOMIC DNA]</scope>
    <source>
        <strain evidence="5 6">CMW 5346</strain>
    </source>
</reference>
<organism evidence="5 6">
    <name type="scientific">Sporothrix stenoceras</name>
    <dbReference type="NCBI Taxonomy" id="5173"/>
    <lineage>
        <taxon>Eukaryota</taxon>
        <taxon>Fungi</taxon>
        <taxon>Dikarya</taxon>
        <taxon>Ascomycota</taxon>
        <taxon>Pezizomycotina</taxon>
        <taxon>Sordariomycetes</taxon>
        <taxon>Sordariomycetidae</taxon>
        <taxon>Ophiostomatales</taxon>
        <taxon>Ophiostomataceae</taxon>
        <taxon>Sporothrix</taxon>
    </lineage>
</organism>
<dbReference type="Proteomes" id="UP001583186">
    <property type="component" value="Unassembled WGS sequence"/>
</dbReference>
<sequence>MSTAPGNQDHPGGSAPTALKAHPPEEPPADNAEVHPAGEPATPNPNASTFVLVTGGQGFIASRLILQLLTAGYTVRTTVNNLAQEAKVRKGLAAALTAAGAVDADADCHLRRLRFFEADLASDNGWSDAMKGCTYVHHDMTDDDAPKESVLRVLGAAHEAVIDRVVLTSSFATIGYGHPPDANRVFTENDWSIDNSSLPACHRSLLQAERAAWEYVQRLPVGSGRHGNKMQLVVLNPVGIYGPVLSGLQSSSTPSAIARLLDGTWSALPDLHLGMVDVRDLADLHVLAMTASDESSSGQRFLAASDGRPTSLSGIALAIRKERPQLAKERKVPSVSVPNWMSKAASLVSGGGSKELPPMLGPVRNTNNARARDQLGWRPRPSYETIMDTVDSLVAVEEAAAAQK</sequence>
<dbReference type="InterPro" id="IPR001509">
    <property type="entry name" value="Epimerase_deHydtase"/>
</dbReference>
<dbReference type="Gene3D" id="3.40.50.720">
    <property type="entry name" value="NAD(P)-binding Rossmann-like Domain"/>
    <property type="match status" value="1"/>
</dbReference>
<dbReference type="InterPro" id="IPR036291">
    <property type="entry name" value="NAD(P)-bd_dom_sf"/>
</dbReference>
<accession>A0ABR3ZQE4</accession>
<evidence type="ECO:0000313" key="5">
    <source>
        <dbReference type="EMBL" id="KAL1902467.1"/>
    </source>
</evidence>
<gene>
    <name evidence="5" type="ORF">Sste5346_001448</name>
</gene>
<feature type="region of interest" description="Disordered" evidence="3">
    <location>
        <begin position="1"/>
        <end position="48"/>
    </location>
</feature>
<evidence type="ECO:0000313" key="6">
    <source>
        <dbReference type="Proteomes" id="UP001583186"/>
    </source>
</evidence>
<dbReference type="Pfam" id="PF01370">
    <property type="entry name" value="Epimerase"/>
    <property type="match status" value="1"/>
</dbReference>
<comment type="caution">
    <text evidence="5">The sequence shown here is derived from an EMBL/GenBank/DDBJ whole genome shotgun (WGS) entry which is preliminary data.</text>
</comment>
<evidence type="ECO:0000256" key="1">
    <source>
        <dbReference type="ARBA" id="ARBA00023002"/>
    </source>
</evidence>
<protein>
    <recommendedName>
        <fullName evidence="4">NAD-dependent epimerase/dehydratase domain-containing protein</fullName>
    </recommendedName>
</protein>
<keyword evidence="1" id="KW-0560">Oxidoreductase</keyword>
<feature type="region of interest" description="Disordered" evidence="3">
    <location>
        <begin position="348"/>
        <end position="371"/>
    </location>
</feature>
<dbReference type="PANTHER" id="PTHR10366:SF564">
    <property type="entry name" value="STEROL-4-ALPHA-CARBOXYLATE 3-DEHYDROGENASE, DECARBOXYLATING"/>
    <property type="match status" value="1"/>
</dbReference>
<proteinExistence type="inferred from homology"/>
<name>A0ABR3ZQE4_9PEZI</name>
<evidence type="ECO:0000256" key="3">
    <source>
        <dbReference type="SAM" id="MobiDB-lite"/>
    </source>
</evidence>
<comment type="similarity">
    <text evidence="2">Belongs to the NAD(P)-dependent epimerase/dehydratase family. Dihydroflavonol-4-reductase subfamily.</text>
</comment>
<evidence type="ECO:0000256" key="2">
    <source>
        <dbReference type="ARBA" id="ARBA00023445"/>
    </source>
</evidence>
<dbReference type="SUPFAM" id="SSF51735">
    <property type="entry name" value="NAD(P)-binding Rossmann-fold domains"/>
    <property type="match status" value="1"/>
</dbReference>
<dbReference type="EMBL" id="JAWCUI010000005">
    <property type="protein sequence ID" value="KAL1902467.1"/>
    <property type="molecule type" value="Genomic_DNA"/>
</dbReference>
<dbReference type="PANTHER" id="PTHR10366">
    <property type="entry name" value="NAD DEPENDENT EPIMERASE/DEHYDRATASE"/>
    <property type="match status" value="1"/>
</dbReference>